<evidence type="ECO:0000313" key="1">
    <source>
        <dbReference type="EMBL" id="KAJ8868113.1"/>
    </source>
</evidence>
<proteinExistence type="predicted"/>
<organism evidence="1 2">
    <name type="scientific">Dryococelus australis</name>
    <dbReference type="NCBI Taxonomy" id="614101"/>
    <lineage>
        <taxon>Eukaryota</taxon>
        <taxon>Metazoa</taxon>
        <taxon>Ecdysozoa</taxon>
        <taxon>Arthropoda</taxon>
        <taxon>Hexapoda</taxon>
        <taxon>Insecta</taxon>
        <taxon>Pterygota</taxon>
        <taxon>Neoptera</taxon>
        <taxon>Polyneoptera</taxon>
        <taxon>Phasmatodea</taxon>
        <taxon>Verophasmatodea</taxon>
        <taxon>Anareolatae</taxon>
        <taxon>Phasmatidae</taxon>
        <taxon>Eurycanthinae</taxon>
        <taxon>Dryococelus</taxon>
    </lineage>
</organism>
<dbReference type="InterPro" id="IPR036397">
    <property type="entry name" value="RNaseH_sf"/>
</dbReference>
<dbReference type="InterPro" id="IPR050951">
    <property type="entry name" value="Retrovirus_Pol_polyprotein"/>
</dbReference>
<dbReference type="InterPro" id="IPR012337">
    <property type="entry name" value="RNaseH-like_sf"/>
</dbReference>
<evidence type="ECO:0000313" key="2">
    <source>
        <dbReference type="Proteomes" id="UP001159363"/>
    </source>
</evidence>
<name>A0ABQ9G788_9NEOP</name>
<dbReference type="PANTHER" id="PTHR37984:SF8">
    <property type="entry name" value="CCHC-TYPE DOMAIN-CONTAINING PROTEIN"/>
    <property type="match status" value="1"/>
</dbReference>
<dbReference type="EMBL" id="JARBHB010000015">
    <property type="protein sequence ID" value="KAJ8868113.1"/>
    <property type="molecule type" value="Genomic_DNA"/>
</dbReference>
<protein>
    <submittedName>
        <fullName evidence="1">Uncharacterized protein</fullName>
    </submittedName>
</protein>
<keyword evidence="2" id="KW-1185">Reference proteome</keyword>
<comment type="caution">
    <text evidence="1">The sequence shown here is derived from an EMBL/GenBank/DDBJ whole genome shotgun (WGS) entry which is preliminary data.</text>
</comment>
<dbReference type="SUPFAM" id="SSF53098">
    <property type="entry name" value="Ribonuclease H-like"/>
    <property type="match status" value="1"/>
</dbReference>
<accession>A0ABQ9G788</accession>
<dbReference type="Proteomes" id="UP001159363">
    <property type="component" value="Chromosome 14"/>
</dbReference>
<reference evidence="1 2" key="1">
    <citation type="submission" date="2023-02" db="EMBL/GenBank/DDBJ databases">
        <title>LHISI_Scaffold_Assembly.</title>
        <authorList>
            <person name="Stuart O.P."/>
            <person name="Cleave R."/>
            <person name="Magrath M.J.L."/>
            <person name="Mikheyev A.S."/>
        </authorList>
    </citation>
    <scope>NUCLEOTIDE SEQUENCE [LARGE SCALE GENOMIC DNA]</scope>
    <source>
        <strain evidence="1">Daus_M_001</strain>
        <tissue evidence="1">Leg muscle</tissue>
    </source>
</reference>
<sequence>MGADIENFIGTCDVCVFLSCNSKKESLLSYPLSVRPWERVGCDLFPFGGHHYLVCYDDFSNWIEVGSVDNSSSSSVISKLTFIFARLGVPDALVSHSIPFGIYELANFSKEWNFKLVLIGRRHTEKWFGIAKNILRISYKSGHDVSYALLEYRNTAIAQVGLSPAQIMLGSILKSKLPCVVDQLLPVAINYSWL</sequence>
<gene>
    <name evidence="1" type="ORF">PR048_031922</name>
</gene>
<dbReference type="PANTHER" id="PTHR37984">
    <property type="entry name" value="PROTEIN CBG26694"/>
    <property type="match status" value="1"/>
</dbReference>
<dbReference type="Gene3D" id="3.30.420.10">
    <property type="entry name" value="Ribonuclease H-like superfamily/Ribonuclease H"/>
    <property type="match status" value="1"/>
</dbReference>